<proteinExistence type="predicted"/>
<dbReference type="EMBL" id="JANBOI010000423">
    <property type="protein sequence ID" value="KAJ1730661.1"/>
    <property type="molecule type" value="Genomic_DNA"/>
</dbReference>
<keyword evidence="3" id="KW-1185">Reference proteome</keyword>
<feature type="non-terminal residue" evidence="2">
    <location>
        <position position="113"/>
    </location>
</feature>
<sequence>MTAASPLTAEDSEPAICPVTHQVPQPPLQLRTKQAPQSHPAPKLWFAAHIVPFTDAFLQRVRAVVRKFMWGSKRARLDRKITTKPKAAGGLELLDPDTQSTAIFGAWLANAWQ</sequence>
<organism evidence="2 3">
    <name type="scientific">Coemansia biformis</name>
    <dbReference type="NCBI Taxonomy" id="1286918"/>
    <lineage>
        <taxon>Eukaryota</taxon>
        <taxon>Fungi</taxon>
        <taxon>Fungi incertae sedis</taxon>
        <taxon>Zoopagomycota</taxon>
        <taxon>Kickxellomycotina</taxon>
        <taxon>Kickxellomycetes</taxon>
        <taxon>Kickxellales</taxon>
        <taxon>Kickxellaceae</taxon>
        <taxon>Coemansia</taxon>
    </lineage>
</organism>
<dbReference type="AlphaFoldDB" id="A0A9W7YDW8"/>
<gene>
    <name evidence="2" type="ORF">LPJ61_002897</name>
</gene>
<dbReference type="OrthoDB" id="2426083at2759"/>
<evidence type="ECO:0000256" key="1">
    <source>
        <dbReference type="SAM" id="MobiDB-lite"/>
    </source>
</evidence>
<dbReference type="Proteomes" id="UP001143981">
    <property type="component" value="Unassembled WGS sequence"/>
</dbReference>
<reference evidence="2" key="1">
    <citation type="submission" date="2022-07" db="EMBL/GenBank/DDBJ databases">
        <title>Phylogenomic reconstructions and comparative analyses of Kickxellomycotina fungi.</title>
        <authorList>
            <person name="Reynolds N.K."/>
            <person name="Stajich J.E."/>
            <person name="Barry K."/>
            <person name="Grigoriev I.V."/>
            <person name="Crous P."/>
            <person name="Smith M.E."/>
        </authorList>
    </citation>
    <scope>NUCLEOTIDE SEQUENCE</scope>
    <source>
        <strain evidence="2">BCRC 34381</strain>
    </source>
</reference>
<evidence type="ECO:0000313" key="3">
    <source>
        <dbReference type="Proteomes" id="UP001143981"/>
    </source>
</evidence>
<name>A0A9W7YDW8_9FUNG</name>
<evidence type="ECO:0000313" key="2">
    <source>
        <dbReference type="EMBL" id="KAJ1730661.1"/>
    </source>
</evidence>
<protein>
    <submittedName>
        <fullName evidence="2">Uncharacterized protein</fullName>
    </submittedName>
</protein>
<feature type="region of interest" description="Disordered" evidence="1">
    <location>
        <begin position="1"/>
        <end position="22"/>
    </location>
</feature>
<comment type="caution">
    <text evidence="2">The sequence shown here is derived from an EMBL/GenBank/DDBJ whole genome shotgun (WGS) entry which is preliminary data.</text>
</comment>
<accession>A0A9W7YDW8</accession>